<dbReference type="PANTHER" id="PTHR30290">
    <property type="entry name" value="PERIPLASMIC BINDING COMPONENT OF ABC TRANSPORTER"/>
    <property type="match status" value="1"/>
</dbReference>
<evidence type="ECO:0000256" key="3">
    <source>
        <dbReference type="ARBA" id="ARBA00022729"/>
    </source>
</evidence>
<dbReference type="PIRSF" id="PIRSF002741">
    <property type="entry name" value="MppA"/>
    <property type="match status" value="1"/>
</dbReference>
<dbReference type="Proteomes" id="UP001501436">
    <property type="component" value="Unassembled WGS sequence"/>
</dbReference>
<dbReference type="Gene3D" id="3.10.105.10">
    <property type="entry name" value="Dipeptide-binding Protein, Domain 3"/>
    <property type="match status" value="1"/>
</dbReference>
<keyword evidence="3" id="KW-0732">Signal</keyword>
<dbReference type="PROSITE" id="PS51257">
    <property type="entry name" value="PROKAR_LIPOPROTEIN"/>
    <property type="match status" value="1"/>
</dbReference>
<feature type="domain" description="Solute-binding protein family 5" evidence="4">
    <location>
        <begin position="85"/>
        <end position="472"/>
    </location>
</feature>
<proteinExistence type="inferred from homology"/>
<comment type="caution">
    <text evidence="5">The sequence shown here is derived from an EMBL/GenBank/DDBJ whole genome shotgun (WGS) entry which is preliminary data.</text>
</comment>
<dbReference type="EMBL" id="BAABJI010000001">
    <property type="protein sequence ID" value="GAA4901789.1"/>
    <property type="molecule type" value="Genomic_DNA"/>
</dbReference>
<name>A0ABP9FFL9_9SPHI</name>
<evidence type="ECO:0000259" key="4">
    <source>
        <dbReference type="Pfam" id="PF00496"/>
    </source>
</evidence>
<keyword evidence="2" id="KW-0813">Transport</keyword>
<dbReference type="InterPro" id="IPR030678">
    <property type="entry name" value="Peptide/Ni-bd"/>
</dbReference>
<dbReference type="PANTHER" id="PTHR30290:SF9">
    <property type="entry name" value="OLIGOPEPTIDE-BINDING PROTEIN APPA"/>
    <property type="match status" value="1"/>
</dbReference>
<gene>
    <name evidence="5" type="ORF">GCM10023313_00310</name>
</gene>
<accession>A0ABP9FFL9</accession>
<dbReference type="InterPro" id="IPR000914">
    <property type="entry name" value="SBP_5_dom"/>
</dbReference>
<evidence type="ECO:0000256" key="2">
    <source>
        <dbReference type="ARBA" id="ARBA00022448"/>
    </source>
</evidence>
<evidence type="ECO:0000313" key="6">
    <source>
        <dbReference type="Proteomes" id="UP001501436"/>
    </source>
</evidence>
<keyword evidence="6" id="KW-1185">Reference proteome</keyword>
<evidence type="ECO:0000256" key="1">
    <source>
        <dbReference type="ARBA" id="ARBA00005695"/>
    </source>
</evidence>
<reference evidence="6" key="1">
    <citation type="journal article" date="2019" name="Int. J. Syst. Evol. Microbiol.">
        <title>The Global Catalogue of Microorganisms (GCM) 10K type strain sequencing project: providing services to taxonomists for standard genome sequencing and annotation.</title>
        <authorList>
            <consortium name="The Broad Institute Genomics Platform"/>
            <consortium name="The Broad Institute Genome Sequencing Center for Infectious Disease"/>
            <person name="Wu L."/>
            <person name="Ma J."/>
        </authorList>
    </citation>
    <scope>NUCLEOTIDE SEQUENCE [LARGE SCALE GENOMIC DNA]</scope>
    <source>
        <strain evidence="6">JCM 18283</strain>
    </source>
</reference>
<dbReference type="CDD" id="cd00995">
    <property type="entry name" value="PBP2_NikA_DppA_OppA_like"/>
    <property type="match status" value="1"/>
</dbReference>
<dbReference type="Pfam" id="PF00496">
    <property type="entry name" value="SBP_bac_5"/>
    <property type="match status" value="1"/>
</dbReference>
<dbReference type="Gene3D" id="3.90.76.10">
    <property type="entry name" value="Dipeptide-binding Protein, Domain 1"/>
    <property type="match status" value="1"/>
</dbReference>
<sequence>MRRNIKYYIISLAGTFKALACFALMLFIAGCAGKKAHDKRTVFNINLEDGLTSLDPAFARNQNALWMDNQLYNGLVQINDSLKSMPCIAKSWSISADGLQYTFYLRDDVYFHDDPLFPAGKGRKCIAADFAYSFGRLINSKVASSGSWIFSDKVKDKNAFIAQNDSTFIIKLKQPFPPLLSLLTAQYCSVVPREVVEHYGKDFRSHPIGTGPFKFKYWKEREVMVLLKNERYWEKDSAGRPLPYLDAIKAGFISDKQTAFMEFIKGDLDFFNGIDGSYRDDILTKSGKLTSKYRGKFIMNIRPYLNTEYLGILIDTNIGIVKHSPLRQLKIRQAINYAIDKQKMIKYLRNSIGTPGYAGFIPQGMPGFDDRQVRGYSYNPEKARRLLAEAGFPNGRGLPEIVLNTTTTYRDLIEYIQGELERVNIKTRVEVTQGASLRELIAKNGVNFFRGSWIADYPDGENYLSVFYSKNKIPFGPNYTGFNNKQFDRLFEQTYRVNNDSARYALYRKMDNLVMSQSPVVVLYYDKLVNLYQNNISGYAKNAQNLLVLKRVRKAL</sequence>
<protein>
    <submittedName>
        <fullName evidence="5">ABC transporter substrate-binding protein</fullName>
    </submittedName>
</protein>
<dbReference type="InterPro" id="IPR039424">
    <property type="entry name" value="SBP_5"/>
</dbReference>
<evidence type="ECO:0000313" key="5">
    <source>
        <dbReference type="EMBL" id="GAA4901789.1"/>
    </source>
</evidence>
<dbReference type="RefSeq" id="WP_345328718.1">
    <property type="nucleotide sequence ID" value="NZ_BAABJI010000001.1"/>
</dbReference>
<dbReference type="Gene3D" id="3.40.190.10">
    <property type="entry name" value="Periplasmic binding protein-like II"/>
    <property type="match status" value="1"/>
</dbReference>
<organism evidence="5 6">
    <name type="scientific">Mucilaginibacter defluvii</name>
    <dbReference type="NCBI Taxonomy" id="1196019"/>
    <lineage>
        <taxon>Bacteria</taxon>
        <taxon>Pseudomonadati</taxon>
        <taxon>Bacteroidota</taxon>
        <taxon>Sphingobacteriia</taxon>
        <taxon>Sphingobacteriales</taxon>
        <taxon>Sphingobacteriaceae</taxon>
        <taxon>Mucilaginibacter</taxon>
    </lineage>
</organism>
<comment type="similarity">
    <text evidence="1">Belongs to the bacterial solute-binding protein 5 family.</text>
</comment>
<dbReference type="SUPFAM" id="SSF53850">
    <property type="entry name" value="Periplasmic binding protein-like II"/>
    <property type="match status" value="1"/>
</dbReference>